<dbReference type="EMBL" id="JACHJD010000026">
    <property type="protein sequence ID" value="MBB5109332.1"/>
    <property type="molecule type" value="Genomic_DNA"/>
</dbReference>
<accession>A0A7W8EXR0</accession>
<proteinExistence type="predicted"/>
<dbReference type="InterPro" id="IPR014729">
    <property type="entry name" value="Rossmann-like_a/b/a_fold"/>
</dbReference>
<dbReference type="AlphaFoldDB" id="A0A7W8EXR0"/>
<name>A0A7W8EXR0_STRST</name>
<dbReference type="GO" id="GO:0016740">
    <property type="term" value="F:transferase activity"/>
    <property type="evidence" value="ECO:0007669"/>
    <property type="project" value="UniProtKB-KW"/>
</dbReference>
<organism evidence="2 3">
    <name type="scientific">Streptomyces spectabilis</name>
    <dbReference type="NCBI Taxonomy" id="68270"/>
    <lineage>
        <taxon>Bacteria</taxon>
        <taxon>Bacillati</taxon>
        <taxon>Actinomycetota</taxon>
        <taxon>Actinomycetes</taxon>
        <taxon>Kitasatosporales</taxon>
        <taxon>Streptomycetaceae</taxon>
        <taxon>Streptomyces</taxon>
    </lineage>
</organism>
<keyword evidence="2" id="KW-0808">Transferase</keyword>
<protein>
    <submittedName>
        <fullName evidence="2">3'-phosphoadenosine 5'-phosphosulfate sulfotransferase (PAPS reductase)/FAD synthetase</fullName>
    </submittedName>
</protein>
<gene>
    <name evidence="2" type="ORF">FHS40_008460</name>
</gene>
<evidence type="ECO:0000256" key="1">
    <source>
        <dbReference type="SAM" id="MobiDB-lite"/>
    </source>
</evidence>
<comment type="caution">
    <text evidence="2">The sequence shown here is derived from an EMBL/GenBank/DDBJ whole genome shotgun (WGS) entry which is preliminary data.</text>
</comment>
<evidence type="ECO:0000313" key="3">
    <source>
        <dbReference type="Proteomes" id="UP000549009"/>
    </source>
</evidence>
<sequence>MPSSVAAQSTPDLSAYDLLAPQLSGGKDSAPMMAVFMTAARAAGVDDRVISYHSSLGPLEWPAVVFCGIRYPGVSELASLQSAAFGVPSSRHIEVTRTVPGPGGSRMPRSMLAEVAAYGRFPRLGSPFCRTYAKQSVVSTAWTPIVRHLREELGRPVRVLKIMGLRSEESRDRKKRPIFHRVLANSARVVDEWLPIKDWSTAAVKEWHADAPVPSCWTYDSVPGAGDWAGTSRCSCSLCVFASKHDVLLALGRRPRLAALYAEVEQARGDSFCASWRITDLIRHAALCGAPDPGVVCPDDGPEFTALEDQVRAALQQEPRKEPKLARGADRALCDGCS</sequence>
<dbReference type="Proteomes" id="UP000549009">
    <property type="component" value="Unassembled WGS sequence"/>
</dbReference>
<keyword evidence="3" id="KW-1185">Reference proteome</keyword>
<reference evidence="2 3" key="1">
    <citation type="submission" date="2020-08" db="EMBL/GenBank/DDBJ databases">
        <title>Genomic Encyclopedia of Type Strains, Phase III (KMG-III): the genomes of soil and plant-associated and newly described type strains.</title>
        <authorList>
            <person name="Whitman W."/>
        </authorList>
    </citation>
    <scope>NUCLEOTIDE SEQUENCE [LARGE SCALE GENOMIC DNA]</scope>
    <source>
        <strain evidence="2 3">CECT 3146</strain>
    </source>
</reference>
<dbReference type="Gene3D" id="3.40.50.620">
    <property type="entry name" value="HUPs"/>
    <property type="match status" value="1"/>
</dbReference>
<feature type="compositionally biased region" description="Basic and acidic residues" evidence="1">
    <location>
        <begin position="318"/>
        <end position="338"/>
    </location>
</feature>
<feature type="region of interest" description="Disordered" evidence="1">
    <location>
        <begin position="315"/>
        <end position="338"/>
    </location>
</feature>
<evidence type="ECO:0000313" key="2">
    <source>
        <dbReference type="EMBL" id="MBB5109332.1"/>
    </source>
</evidence>
<dbReference type="RefSeq" id="WP_229879706.1">
    <property type="nucleotide sequence ID" value="NZ_BMSQ01000030.1"/>
</dbReference>